<feature type="transmembrane region" description="Helical" evidence="2">
    <location>
        <begin position="163"/>
        <end position="180"/>
    </location>
</feature>
<evidence type="ECO:0000313" key="4">
    <source>
        <dbReference type="EMBL" id="TXN29834.1"/>
    </source>
</evidence>
<dbReference type="RefSeq" id="WP_147783877.1">
    <property type="nucleotide sequence ID" value="NZ_VRMG01000008.1"/>
</dbReference>
<dbReference type="InterPro" id="IPR000620">
    <property type="entry name" value="EamA_dom"/>
</dbReference>
<feature type="domain" description="EamA" evidence="3">
    <location>
        <begin position="161"/>
        <end position="294"/>
    </location>
</feature>
<feature type="transmembrane region" description="Helical" evidence="2">
    <location>
        <begin position="46"/>
        <end position="65"/>
    </location>
</feature>
<proteinExistence type="inferred from homology"/>
<feature type="transmembrane region" description="Helical" evidence="2">
    <location>
        <begin position="77"/>
        <end position="98"/>
    </location>
</feature>
<organism evidence="4 5">
    <name type="scientific">Lacisediminihabitans profunda</name>
    <dbReference type="NCBI Taxonomy" id="2594790"/>
    <lineage>
        <taxon>Bacteria</taxon>
        <taxon>Bacillati</taxon>
        <taxon>Actinomycetota</taxon>
        <taxon>Actinomycetes</taxon>
        <taxon>Micrococcales</taxon>
        <taxon>Microbacteriaceae</taxon>
        <taxon>Lacisediminihabitans</taxon>
    </lineage>
</organism>
<dbReference type="Pfam" id="PF00892">
    <property type="entry name" value="EamA"/>
    <property type="match status" value="2"/>
</dbReference>
<keyword evidence="2" id="KW-0472">Membrane</keyword>
<dbReference type="SUPFAM" id="SSF103481">
    <property type="entry name" value="Multidrug resistance efflux transporter EmrE"/>
    <property type="match status" value="2"/>
</dbReference>
<keyword evidence="2" id="KW-0812">Transmembrane</keyword>
<gene>
    <name evidence="4" type="ORF">FVP33_11865</name>
</gene>
<dbReference type="AlphaFoldDB" id="A0A5C8UPL2"/>
<sequence length="315" mass="32345">MTTTSDRVSTAGRLSTPVFAAIVVTVLAWASAFVVIRGVAPHFGGGALALLRLTVGSILLSSLVIGRRWVAPTRREWVLVIVFGVAWFGAYNVALNIAEHSLDAGTTAMIVNIGPILIALGAGIFLGEGIPKWLAIGAGVAFFGVVLIGLGTGISGFGDGTGVLWSLLAALTYATGVLCQKPLLRRIPARQTTFMGCVIGMVACTPFLGELVHDLGRAPVASILGAVYLGAVPTALAFSTWAFALSKMPAGQLGVTTYVVPAIAVLLGLAFFGEIPAPLAIVGGVICLVGVALSRRRPRRAARTGSRAAVSQTGS</sequence>
<dbReference type="InterPro" id="IPR037185">
    <property type="entry name" value="EmrE-like"/>
</dbReference>
<dbReference type="GO" id="GO:0016020">
    <property type="term" value="C:membrane"/>
    <property type="evidence" value="ECO:0007669"/>
    <property type="project" value="InterPro"/>
</dbReference>
<reference evidence="4 5" key="1">
    <citation type="submission" date="2019-08" db="EMBL/GenBank/DDBJ databases">
        <title>Bacterial whole genome sequence for Glaciihabitans sp. CHu50b-6-2.</title>
        <authorList>
            <person name="Jin L."/>
        </authorList>
    </citation>
    <scope>NUCLEOTIDE SEQUENCE [LARGE SCALE GENOMIC DNA]</scope>
    <source>
        <strain evidence="4 5">CHu50b-6-2</strain>
    </source>
</reference>
<evidence type="ECO:0000259" key="3">
    <source>
        <dbReference type="Pfam" id="PF00892"/>
    </source>
</evidence>
<dbReference type="PANTHER" id="PTHR12715">
    <property type="entry name" value="TRANSPORTER, DRUG/METABOLITE EXPORTER FAMILY"/>
    <property type="match status" value="1"/>
</dbReference>
<dbReference type="InterPro" id="IPR052756">
    <property type="entry name" value="Alkyne_AA_exporter"/>
</dbReference>
<keyword evidence="5" id="KW-1185">Reference proteome</keyword>
<feature type="transmembrane region" description="Helical" evidence="2">
    <location>
        <begin position="221"/>
        <end position="243"/>
    </location>
</feature>
<protein>
    <submittedName>
        <fullName evidence="4">DMT family transporter</fullName>
    </submittedName>
</protein>
<feature type="domain" description="EamA" evidence="3">
    <location>
        <begin position="21"/>
        <end position="149"/>
    </location>
</feature>
<feature type="transmembrane region" description="Helical" evidence="2">
    <location>
        <begin position="18"/>
        <end position="40"/>
    </location>
</feature>
<comment type="similarity">
    <text evidence="1">Belongs to the EamA transporter family.</text>
</comment>
<dbReference type="EMBL" id="VRMG01000008">
    <property type="protein sequence ID" value="TXN29834.1"/>
    <property type="molecule type" value="Genomic_DNA"/>
</dbReference>
<dbReference type="PANTHER" id="PTHR12715:SF4">
    <property type="entry name" value="EAMA DOMAIN-CONTAINING PROTEIN"/>
    <property type="match status" value="1"/>
</dbReference>
<feature type="transmembrane region" description="Helical" evidence="2">
    <location>
        <begin position="255"/>
        <end position="272"/>
    </location>
</feature>
<feature type="transmembrane region" description="Helical" evidence="2">
    <location>
        <begin position="278"/>
        <end position="294"/>
    </location>
</feature>
<accession>A0A5C8UPL2</accession>
<keyword evidence="2" id="KW-1133">Transmembrane helix</keyword>
<dbReference type="Proteomes" id="UP000321379">
    <property type="component" value="Unassembled WGS sequence"/>
</dbReference>
<name>A0A5C8UPL2_9MICO</name>
<comment type="caution">
    <text evidence="4">The sequence shown here is derived from an EMBL/GenBank/DDBJ whole genome shotgun (WGS) entry which is preliminary data.</text>
</comment>
<evidence type="ECO:0000313" key="5">
    <source>
        <dbReference type="Proteomes" id="UP000321379"/>
    </source>
</evidence>
<feature type="transmembrane region" description="Helical" evidence="2">
    <location>
        <begin position="133"/>
        <end position="157"/>
    </location>
</feature>
<evidence type="ECO:0000256" key="1">
    <source>
        <dbReference type="ARBA" id="ARBA00007362"/>
    </source>
</evidence>
<evidence type="ECO:0000256" key="2">
    <source>
        <dbReference type="SAM" id="Phobius"/>
    </source>
</evidence>
<feature type="transmembrane region" description="Helical" evidence="2">
    <location>
        <begin position="104"/>
        <end position="126"/>
    </location>
</feature>
<feature type="transmembrane region" description="Helical" evidence="2">
    <location>
        <begin position="192"/>
        <end position="209"/>
    </location>
</feature>